<evidence type="ECO:0000256" key="2">
    <source>
        <dbReference type="ARBA" id="ARBA00022771"/>
    </source>
</evidence>
<sequence>MCYLQEPTFDIDNSVPPKKEKKSRKAKNKTGEEVVQSVLTTPEPQMIESAEPLTKEWTAPHYTTDDKFRLQKYLDPEPQMIVNEQLPSYEEMQQACRDLFNSPSSMETQPDLDPVHIMEEGVAVLPDGRQVEWWPIEGEFDVPNLDEVSLQEYLLDASKPLHTIFVLPEKGLAICSTCPVIHPKIYEQWGTFSCHCGLVPRLKLSQTPRNPNKVFLSCPKTREARCNYFQWIHQQPKPAKVPKAFTPSALKK</sequence>
<proteinExistence type="predicted"/>
<keyword evidence="1" id="KW-0479">Metal-binding</keyword>
<organism evidence="7 8">
    <name type="scientific">Porites lobata</name>
    <dbReference type="NCBI Taxonomy" id="104759"/>
    <lineage>
        <taxon>Eukaryota</taxon>
        <taxon>Metazoa</taxon>
        <taxon>Cnidaria</taxon>
        <taxon>Anthozoa</taxon>
        <taxon>Hexacorallia</taxon>
        <taxon>Scleractinia</taxon>
        <taxon>Fungiina</taxon>
        <taxon>Poritidae</taxon>
        <taxon>Porites</taxon>
    </lineage>
</organism>
<keyword evidence="3" id="KW-0862">Zinc</keyword>
<evidence type="ECO:0000259" key="6">
    <source>
        <dbReference type="PROSITE" id="PS51999"/>
    </source>
</evidence>
<comment type="caution">
    <text evidence="7">The sequence shown here is derived from an EMBL/GenBank/DDBJ whole genome shotgun (WGS) entry which is preliminary data.</text>
</comment>
<evidence type="ECO:0000256" key="5">
    <source>
        <dbReference type="SAM" id="MobiDB-lite"/>
    </source>
</evidence>
<feature type="non-terminal residue" evidence="7">
    <location>
        <position position="252"/>
    </location>
</feature>
<dbReference type="EMBL" id="CALNXK010000039">
    <property type="protein sequence ID" value="CAH3123944.1"/>
    <property type="molecule type" value="Genomic_DNA"/>
</dbReference>
<dbReference type="Pfam" id="PF06839">
    <property type="entry name" value="Zn_ribbon_GRF"/>
    <property type="match status" value="1"/>
</dbReference>
<feature type="region of interest" description="Disordered" evidence="5">
    <location>
        <begin position="1"/>
        <end position="52"/>
    </location>
</feature>
<feature type="compositionally biased region" description="Basic residues" evidence="5">
    <location>
        <begin position="19"/>
        <end position="28"/>
    </location>
</feature>
<evidence type="ECO:0000256" key="1">
    <source>
        <dbReference type="ARBA" id="ARBA00022723"/>
    </source>
</evidence>
<accession>A0ABN8NVM2</accession>
<dbReference type="Proteomes" id="UP001159405">
    <property type="component" value="Unassembled WGS sequence"/>
</dbReference>
<evidence type="ECO:0000256" key="4">
    <source>
        <dbReference type="PROSITE-ProRule" id="PRU01343"/>
    </source>
</evidence>
<protein>
    <recommendedName>
        <fullName evidence="6">GRF-type domain-containing protein</fullName>
    </recommendedName>
</protein>
<evidence type="ECO:0000313" key="8">
    <source>
        <dbReference type="Proteomes" id="UP001159405"/>
    </source>
</evidence>
<dbReference type="InterPro" id="IPR010666">
    <property type="entry name" value="Znf_GRF"/>
</dbReference>
<evidence type="ECO:0000256" key="3">
    <source>
        <dbReference type="ARBA" id="ARBA00022833"/>
    </source>
</evidence>
<name>A0ABN8NVM2_9CNID</name>
<reference evidence="7 8" key="1">
    <citation type="submission" date="2022-05" db="EMBL/GenBank/DDBJ databases">
        <authorList>
            <consortium name="Genoscope - CEA"/>
            <person name="William W."/>
        </authorList>
    </citation>
    <scope>NUCLEOTIDE SEQUENCE [LARGE SCALE GENOMIC DNA]</scope>
</reference>
<keyword evidence="2 4" id="KW-0863">Zinc-finger</keyword>
<keyword evidence="8" id="KW-1185">Reference proteome</keyword>
<dbReference type="PROSITE" id="PS51999">
    <property type="entry name" value="ZF_GRF"/>
    <property type="match status" value="1"/>
</dbReference>
<evidence type="ECO:0000313" key="7">
    <source>
        <dbReference type="EMBL" id="CAH3123944.1"/>
    </source>
</evidence>
<feature type="domain" description="GRF-type" evidence="6">
    <location>
        <begin position="194"/>
        <end position="235"/>
    </location>
</feature>
<gene>
    <name evidence="7" type="ORF">PLOB_00030343</name>
</gene>